<evidence type="ECO:0000313" key="1">
    <source>
        <dbReference type="EMBL" id="KAG3182651.1"/>
    </source>
</evidence>
<dbReference type="AlphaFoldDB" id="A0A8T1JNZ7"/>
<gene>
    <name evidence="1" type="ORF">PC129_g25359</name>
</gene>
<feature type="non-terminal residue" evidence="1">
    <location>
        <position position="1"/>
    </location>
</feature>
<comment type="caution">
    <text evidence="1">The sequence shown here is derived from an EMBL/GenBank/DDBJ whole genome shotgun (WGS) entry which is preliminary data.</text>
</comment>
<dbReference type="EMBL" id="RCMV01005816">
    <property type="protein sequence ID" value="KAG3182651.1"/>
    <property type="molecule type" value="Genomic_DNA"/>
</dbReference>
<proteinExistence type="predicted"/>
<accession>A0A8T1JNZ7</accession>
<evidence type="ECO:0000313" key="2">
    <source>
        <dbReference type="Proteomes" id="UP000760860"/>
    </source>
</evidence>
<reference evidence="1" key="1">
    <citation type="submission" date="2018-05" db="EMBL/GenBank/DDBJ databases">
        <title>Effector identification in a new, highly contiguous assembly of the strawberry crown rot pathogen Phytophthora cactorum.</title>
        <authorList>
            <person name="Armitage A.D."/>
            <person name="Nellist C.F."/>
            <person name="Bates H."/>
            <person name="Vickerstaff R.J."/>
            <person name="Harrison R.J."/>
        </authorList>
    </citation>
    <scope>NUCLEOTIDE SEQUENCE</scope>
    <source>
        <strain evidence="1">P421</strain>
    </source>
</reference>
<name>A0A8T1JNZ7_9STRA</name>
<sequence>MYPSVGKLDDVDLSSVSKPFKNIGSNDVSVAVNKRVPFIFRCLAHTQCTSRRWRLCHCNFQSSVDVIDAGEK</sequence>
<dbReference type="Proteomes" id="UP000760860">
    <property type="component" value="Unassembled WGS sequence"/>
</dbReference>
<protein>
    <submittedName>
        <fullName evidence="1">Uncharacterized protein</fullName>
    </submittedName>
</protein>
<organism evidence="1 2">
    <name type="scientific">Phytophthora cactorum</name>
    <dbReference type="NCBI Taxonomy" id="29920"/>
    <lineage>
        <taxon>Eukaryota</taxon>
        <taxon>Sar</taxon>
        <taxon>Stramenopiles</taxon>
        <taxon>Oomycota</taxon>
        <taxon>Peronosporomycetes</taxon>
        <taxon>Peronosporales</taxon>
        <taxon>Peronosporaceae</taxon>
        <taxon>Phytophthora</taxon>
    </lineage>
</organism>